<feature type="region of interest" description="Disordered" evidence="6">
    <location>
        <begin position="1"/>
        <end position="30"/>
    </location>
</feature>
<dbReference type="InterPro" id="IPR013325">
    <property type="entry name" value="RNA_pol_sigma_r2"/>
</dbReference>
<evidence type="ECO:0000259" key="7">
    <source>
        <dbReference type="Pfam" id="PF04542"/>
    </source>
</evidence>
<evidence type="ECO:0000256" key="2">
    <source>
        <dbReference type="ARBA" id="ARBA00023015"/>
    </source>
</evidence>
<dbReference type="STRING" id="928856.SAMN04488049_10948"/>
<dbReference type="InterPro" id="IPR013249">
    <property type="entry name" value="RNA_pol_sigma70_r4_t2"/>
</dbReference>
<organism evidence="9 10">
    <name type="scientific">Tritonibacter multivorans</name>
    <dbReference type="NCBI Taxonomy" id="928856"/>
    <lineage>
        <taxon>Bacteria</taxon>
        <taxon>Pseudomonadati</taxon>
        <taxon>Pseudomonadota</taxon>
        <taxon>Alphaproteobacteria</taxon>
        <taxon>Rhodobacterales</taxon>
        <taxon>Paracoccaceae</taxon>
        <taxon>Tritonibacter</taxon>
    </lineage>
</organism>
<keyword evidence="2" id="KW-0805">Transcription regulation</keyword>
<evidence type="ECO:0000256" key="1">
    <source>
        <dbReference type="ARBA" id="ARBA00010641"/>
    </source>
</evidence>
<keyword evidence="5" id="KW-0804">Transcription</keyword>
<evidence type="ECO:0000256" key="3">
    <source>
        <dbReference type="ARBA" id="ARBA00023082"/>
    </source>
</evidence>
<keyword evidence="10" id="KW-1185">Reference proteome</keyword>
<reference evidence="9 10" key="1">
    <citation type="submission" date="2015-09" db="EMBL/GenBank/DDBJ databases">
        <authorList>
            <consortium name="Swine Surveillance"/>
        </authorList>
    </citation>
    <scope>NUCLEOTIDE SEQUENCE [LARGE SCALE GENOMIC DNA]</scope>
    <source>
        <strain evidence="9 10">CECT 7557</strain>
    </source>
</reference>
<dbReference type="GO" id="GO:0003677">
    <property type="term" value="F:DNA binding"/>
    <property type="evidence" value="ECO:0007669"/>
    <property type="project" value="UniProtKB-KW"/>
</dbReference>
<sequence length="224" mass="24583">MFRKTFSRGRAPDARSTVAPATERPRPDPDAELLLRYAQGDAAAASELTQRLGPKAFGVAFRVLGDRAEAEDVAQEALLRLWKAAPDWDRASAEEDGDDTKGKAKVSTWLYRVVMNLSIDVKRRRRGGSVDLDAIPEPADDSRSAADMMQDGARQEALQAALMQLPERQRRAVVLRHIEGLGNPEIAEILDVSVEAVESLTARGKRALAKLLVTRKAELGYHDG</sequence>
<feature type="domain" description="RNA polymerase sigma factor 70 region 4 type 2" evidence="8">
    <location>
        <begin position="156"/>
        <end position="208"/>
    </location>
</feature>
<dbReference type="NCBIfam" id="NF009176">
    <property type="entry name" value="PRK12524.1"/>
    <property type="match status" value="1"/>
</dbReference>
<dbReference type="AlphaFoldDB" id="A0A0N7LYM6"/>
<evidence type="ECO:0000256" key="4">
    <source>
        <dbReference type="ARBA" id="ARBA00023125"/>
    </source>
</evidence>
<dbReference type="Pfam" id="PF04542">
    <property type="entry name" value="Sigma70_r2"/>
    <property type="match status" value="1"/>
</dbReference>
<comment type="similarity">
    <text evidence="1">Belongs to the sigma-70 factor family. ECF subfamily.</text>
</comment>
<evidence type="ECO:0000256" key="5">
    <source>
        <dbReference type="ARBA" id="ARBA00023163"/>
    </source>
</evidence>
<keyword evidence="3" id="KW-0731">Sigma factor</keyword>
<proteinExistence type="inferred from homology"/>
<dbReference type="InterPro" id="IPR036388">
    <property type="entry name" value="WH-like_DNA-bd_sf"/>
</dbReference>
<dbReference type="InterPro" id="IPR007627">
    <property type="entry name" value="RNA_pol_sigma70_r2"/>
</dbReference>
<dbReference type="Gene3D" id="1.10.10.10">
    <property type="entry name" value="Winged helix-like DNA-binding domain superfamily/Winged helix DNA-binding domain"/>
    <property type="match status" value="1"/>
</dbReference>
<dbReference type="PANTHER" id="PTHR43133:SF8">
    <property type="entry name" value="RNA POLYMERASE SIGMA FACTOR HI_1459-RELATED"/>
    <property type="match status" value="1"/>
</dbReference>
<dbReference type="Pfam" id="PF08281">
    <property type="entry name" value="Sigma70_r4_2"/>
    <property type="match status" value="1"/>
</dbReference>
<dbReference type="EMBL" id="CYSD01000012">
    <property type="protein sequence ID" value="CUH75289.1"/>
    <property type="molecule type" value="Genomic_DNA"/>
</dbReference>
<name>A0A0N7LYM6_9RHOB</name>
<dbReference type="Proteomes" id="UP000052022">
    <property type="component" value="Unassembled WGS sequence"/>
</dbReference>
<evidence type="ECO:0000256" key="6">
    <source>
        <dbReference type="SAM" id="MobiDB-lite"/>
    </source>
</evidence>
<dbReference type="PANTHER" id="PTHR43133">
    <property type="entry name" value="RNA POLYMERASE ECF-TYPE SIGMA FACTO"/>
    <property type="match status" value="1"/>
</dbReference>
<keyword evidence="4" id="KW-0238">DNA-binding</keyword>
<dbReference type="GO" id="GO:0006352">
    <property type="term" value="P:DNA-templated transcription initiation"/>
    <property type="evidence" value="ECO:0007669"/>
    <property type="project" value="InterPro"/>
</dbReference>
<protein>
    <submittedName>
        <fullName evidence="9">Sigma-W factor</fullName>
    </submittedName>
</protein>
<dbReference type="InterPro" id="IPR014284">
    <property type="entry name" value="RNA_pol_sigma-70_dom"/>
</dbReference>
<evidence type="ECO:0000313" key="9">
    <source>
        <dbReference type="EMBL" id="CUH75289.1"/>
    </source>
</evidence>
<dbReference type="Gene3D" id="1.10.1740.10">
    <property type="match status" value="1"/>
</dbReference>
<evidence type="ECO:0000259" key="8">
    <source>
        <dbReference type="Pfam" id="PF08281"/>
    </source>
</evidence>
<dbReference type="NCBIfam" id="TIGR02937">
    <property type="entry name" value="sigma70-ECF"/>
    <property type="match status" value="1"/>
</dbReference>
<dbReference type="SUPFAM" id="SSF88659">
    <property type="entry name" value="Sigma3 and sigma4 domains of RNA polymerase sigma factors"/>
    <property type="match status" value="1"/>
</dbReference>
<dbReference type="SUPFAM" id="SSF88946">
    <property type="entry name" value="Sigma2 domain of RNA polymerase sigma factors"/>
    <property type="match status" value="1"/>
</dbReference>
<gene>
    <name evidence="9" type="primary">sigW_1</name>
    <name evidence="9" type="ORF">TRM7557_00313</name>
</gene>
<evidence type="ECO:0000313" key="10">
    <source>
        <dbReference type="Proteomes" id="UP000052022"/>
    </source>
</evidence>
<dbReference type="InterPro" id="IPR013324">
    <property type="entry name" value="RNA_pol_sigma_r3/r4-like"/>
</dbReference>
<dbReference type="CDD" id="cd06171">
    <property type="entry name" value="Sigma70_r4"/>
    <property type="match status" value="1"/>
</dbReference>
<dbReference type="GO" id="GO:0016987">
    <property type="term" value="F:sigma factor activity"/>
    <property type="evidence" value="ECO:0007669"/>
    <property type="project" value="UniProtKB-KW"/>
</dbReference>
<dbReference type="InterPro" id="IPR039425">
    <property type="entry name" value="RNA_pol_sigma-70-like"/>
</dbReference>
<accession>A0A0N7LYM6</accession>
<feature type="domain" description="RNA polymerase sigma-70 region 2" evidence="7">
    <location>
        <begin position="50"/>
        <end position="90"/>
    </location>
</feature>